<dbReference type="InterPro" id="IPR045518">
    <property type="entry name" value="2EXR"/>
</dbReference>
<keyword evidence="3" id="KW-1185">Reference proteome</keyword>
<protein>
    <recommendedName>
        <fullName evidence="1">2EXR domain-containing protein</fullName>
    </recommendedName>
</protein>
<evidence type="ECO:0000259" key="1">
    <source>
        <dbReference type="Pfam" id="PF20150"/>
    </source>
</evidence>
<accession>A0A1L7WTE2</accession>
<dbReference type="Pfam" id="PF20150">
    <property type="entry name" value="2EXR"/>
    <property type="match status" value="1"/>
</dbReference>
<organism evidence="2 3">
    <name type="scientific">Phialocephala subalpina</name>
    <dbReference type="NCBI Taxonomy" id="576137"/>
    <lineage>
        <taxon>Eukaryota</taxon>
        <taxon>Fungi</taxon>
        <taxon>Dikarya</taxon>
        <taxon>Ascomycota</taxon>
        <taxon>Pezizomycotina</taxon>
        <taxon>Leotiomycetes</taxon>
        <taxon>Helotiales</taxon>
        <taxon>Mollisiaceae</taxon>
        <taxon>Phialocephala</taxon>
        <taxon>Phialocephala fortinii species complex</taxon>
    </lineage>
</organism>
<dbReference type="AlphaFoldDB" id="A0A1L7WTE2"/>
<name>A0A1L7WTE2_9HELO</name>
<dbReference type="PANTHER" id="PTHR35910">
    <property type="entry name" value="2EXR DOMAIN-CONTAINING PROTEIN"/>
    <property type="match status" value="1"/>
</dbReference>
<feature type="domain" description="2EXR" evidence="1">
    <location>
        <begin position="18"/>
        <end position="122"/>
    </location>
</feature>
<dbReference type="EMBL" id="FJOG01000007">
    <property type="protein sequence ID" value="CZR56055.1"/>
    <property type="molecule type" value="Genomic_DNA"/>
</dbReference>
<reference evidence="2 3" key="1">
    <citation type="submission" date="2016-03" db="EMBL/GenBank/DDBJ databases">
        <authorList>
            <person name="Ploux O."/>
        </authorList>
    </citation>
    <scope>NUCLEOTIDE SEQUENCE [LARGE SCALE GENOMIC DNA]</scope>
    <source>
        <strain evidence="2 3">UAMH 11012</strain>
    </source>
</reference>
<gene>
    <name evidence="2" type="ORF">PAC_05943</name>
</gene>
<dbReference type="Proteomes" id="UP000184330">
    <property type="component" value="Unassembled WGS sequence"/>
</dbReference>
<dbReference type="PANTHER" id="PTHR35910:SF1">
    <property type="entry name" value="2EXR DOMAIN-CONTAINING PROTEIN"/>
    <property type="match status" value="1"/>
</dbReference>
<evidence type="ECO:0000313" key="3">
    <source>
        <dbReference type="Proteomes" id="UP000184330"/>
    </source>
</evidence>
<sequence>MSTNASQPHIDTSRLEPFHHFLELPVELRWRIWKLASFIPRNVDVWNKNLYFGTGTDRHEGTPVPHFMSSRTLPPAIFHICRESRTEALKHYTFEFSAERDERAYVVFSRPRIYINWDVDTVCLFQPDVFQPDVFHPVPMPMRSDNHYENTDAYNYYKSTVAFTGRMEETGLKSVAFNIYMQYISTRGNNRDIDIPYLRSAELLLIRSAAFEELILFCDASCYHDSILVPVGGPVKFEDLSQVELEAIGPENILIAGKKLFDAYFSWAINEDDEVREKYQLLNVHLCRVQRH</sequence>
<proteinExistence type="predicted"/>
<evidence type="ECO:0000313" key="2">
    <source>
        <dbReference type="EMBL" id="CZR56055.1"/>
    </source>
</evidence>
<dbReference type="OrthoDB" id="3513892at2759"/>